<protein>
    <submittedName>
        <fullName evidence="1">Uncharacterized protein</fullName>
    </submittedName>
</protein>
<proteinExistence type="predicted"/>
<organism evidence="1">
    <name type="scientific">Bartonella schoenbuchensis (strain DSM 13525 / NCTC 13165 / R1)</name>
    <dbReference type="NCBI Taxonomy" id="687861"/>
    <lineage>
        <taxon>Bacteria</taxon>
        <taxon>Pseudomonadati</taxon>
        <taxon>Pseudomonadota</taxon>
        <taxon>Alphaproteobacteria</taxon>
        <taxon>Hyphomicrobiales</taxon>
        <taxon>Bartonellaceae</taxon>
        <taxon>Bartonella</taxon>
    </lineage>
</organism>
<reference evidence="1" key="1">
    <citation type="journal article" date="2011" name="PLoS Genet.">
        <title>Parallel evolution of a type IV secretion system in radiating lineages of the host-restricted bacterial pathogen Bartonella.</title>
        <authorList>
            <person name="Engel P."/>
            <person name="Salzburger W."/>
            <person name="Liesch M."/>
            <person name="Chang C.C."/>
            <person name="Maruyama S."/>
            <person name="Lanz C."/>
            <person name="Calteau A."/>
            <person name="Lajus A."/>
            <person name="Medigue C."/>
            <person name="Schuster S.C."/>
            <person name="Dehio C."/>
        </authorList>
    </citation>
    <scope>NUCLEOTIDE SEQUENCE</scope>
    <source>
        <strain evidence="1">R1</strain>
    </source>
</reference>
<evidence type="ECO:0000313" key="1">
    <source>
        <dbReference type="EMBL" id="CBI82285.1"/>
    </source>
</evidence>
<sequence>MGVGIKKDGSCRSSISAVSAESFNCLFSEEGEGTLSCVGFIVLLDKEVCSVKVALKLVFAIFDVGCVSLCALL</sequence>
<accession>E6YZJ7</accession>
<gene>
    <name evidence="1" type="ORF">B11C_40140</name>
</gene>
<name>E6YZJ7_BARSR</name>
<dbReference type="EMBL" id="FN645509">
    <property type="protein sequence ID" value="CBI82285.1"/>
    <property type="molecule type" value="Genomic_DNA"/>
</dbReference>
<dbReference type="AlphaFoldDB" id="E6YZJ7"/>